<sequence>MMAGLSERLRQTWVVDQ</sequence>
<gene>
    <name evidence="1" type="ORF">LITE_LOCUS35218</name>
</gene>
<dbReference type="AlphaFoldDB" id="A0AAV0NTM2"/>
<dbReference type="EMBL" id="CAMGYJ010000008">
    <property type="protein sequence ID" value="CAI0462097.1"/>
    <property type="molecule type" value="Genomic_DNA"/>
</dbReference>
<accession>A0AAV0NTM2</accession>
<evidence type="ECO:0000313" key="2">
    <source>
        <dbReference type="Proteomes" id="UP001154282"/>
    </source>
</evidence>
<evidence type="ECO:0000313" key="1">
    <source>
        <dbReference type="EMBL" id="CAI0462097.1"/>
    </source>
</evidence>
<name>A0AAV0NTM2_9ROSI</name>
<proteinExistence type="predicted"/>
<organism evidence="1 2">
    <name type="scientific">Linum tenue</name>
    <dbReference type="NCBI Taxonomy" id="586396"/>
    <lineage>
        <taxon>Eukaryota</taxon>
        <taxon>Viridiplantae</taxon>
        <taxon>Streptophyta</taxon>
        <taxon>Embryophyta</taxon>
        <taxon>Tracheophyta</taxon>
        <taxon>Spermatophyta</taxon>
        <taxon>Magnoliopsida</taxon>
        <taxon>eudicotyledons</taxon>
        <taxon>Gunneridae</taxon>
        <taxon>Pentapetalae</taxon>
        <taxon>rosids</taxon>
        <taxon>fabids</taxon>
        <taxon>Malpighiales</taxon>
        <taxon>Linaceae</taxon>
        <taxon>Linum</taxon>
    </lineage>
</organism>
<dbReference type="Proteomes" id="UP001154282">
    <property type="component" value="Unassembled WGS sequence"/>
</dbReference>
<comment type="caution">
    <text evidence="1">The sequence shown here is derived from an EMBL/GenBank/DDBJ whole genome shotgun (WGS) entry which is preliminary data.</text>
</comment>
<protein>
    <submittedName>
        <fullName evidence="1">Uncharacterized protein</fullName>
    </submittedName>
</protein>
<keyword evidence="2" id="KW-1185">Reference proteome</keyword>
<reference evidence="1" key="1">
    <citation type="submission" date="2022-08" db="EMBL/GenBank/DDBJ databases">
        <authorList>
            <person name="Gutierrez-Valencia J."/>
        </authorList>
    </citation>
    <scope>NUCLEOTIDE SEQUENCE</scope>
</reference>